<dbReference type="EMBL" id="LSSL01002873">
    <property type="protein sequence ID" value="OLY81012.1"/>
    <property type="molecule type" value="Genomic_DNA"/>
</dbReference>
<keyword evidence="5 7" id="KW-0520">NAD</keyword>
<feature type="binding site" evidence="7">
    <location>
        <position position="37"/>
    </location>
    <ligand>
        <name>NAD(+)</name>
        <dbReference type="ChEBI" id="CHEBI:57540"/>
    </ligand>
</feature>
<dbReference type="CDD" id="cd00300">
    <property type="entry name" value="LDH_like"/>
    <property type="match status" value="1"/>
</dbReference>
<comment type="caution">
    <text evidence="11">The sequence shown here is derived from an EMBL/GenBank/DDBJ whole genome shotgun (WGS) entry which is preliminary data.</text>
</comment>
<evidence type="ECO:0000256" key="3">
    <source>
        <dbReference type="ARBA" id="ARBA00012967"/>
    </source>
</evidence>
<keyword evidence="4 8" id="KW-0560">Oxidoreductase</keyword>
<dbReference type="GO" id="GO:0006089">
    <property type="term" value="P:lactate metabolic process"/>
    <property type="evidence" value="ECO:0007669"/>
    <property type="project" value="TreeGrafter"/>
</dbReference>
<evidence type="ECO:0000256" key="6">
    <source>
        <dbReference type="PIRSR" id="PIRSR000102-1"/>
    </source>
</evidence>
<dbReference type="Pfam" id="PF02866">
    <property type="entry name" value="Ldh_1_C"/>
    <property type="match status" value="1"/>
</dbReference>
<dbReference type="InterPro" id="IPR018177">
    <property type="entry name" value="L-lactate_DH_AS"/>
</dbReference>
<evidence type="ECO:0000256" key="1">
    <source>
        <dbReference type="ARBA" id="ARBA00004843"/>
    </source>
</evidence>
<sequence length="299" mass="32114">MSLTHKISIIGGGGNVGAAVAFALVVMQEPVEILLVDVDEKLAEGQALDIRDAAHLSTAHCRAVKFEEVGNSDIIVITAGARQEPGEPRSNLIDRNYKVLESIFSKIQPIKPSAIIIMVSNPVDVLTSIAQKLSGLPKSQVIGSGTFLDSGRLRNYLSRKIDVNPSSIHASMLGEHGDSQFVGWSVATIAGTPLLENPLMANVDLDEIEQAIANQAYEIIEAKGSTYFGVGYHVATLVKCILENGRRIYPICNYSAKYDTYLSLPAIVGSEGATPVTLKLSQDEELKLESCANNTKAHL</sequence>
<evidence type="ECO:0000256" key="8">
    <source>
        <dbReference type="RuleBase" id="RU000496"/>
    </source>
</evidence>
<dbReference type="Pfam" id="PF00056">
    <property type="entry name" value="Ldh_1_N"/>
    <property type="match status" value="1"/>
</dbReference>
<evidence type="ECO:0000259" key="10">
    <source>
        <dbReference type="Pfam" id="PF02866"/>
    </source>
</evidence>
<keyword evidence="12" id="KW-1185">Reference proteome</keyword>
<feature type="domain" description="Lactate/malate dehydrogenase C-terminal" evidence="10">
    <location>
        <begin position="146"/>
        <end position="297"/>
    </location>
</feature>
<proteinExistence type="inferred from homology"/>
<feature type="active site" description="Proton acceptor" evidence="6">
    <location>
        <position position="176"/>
    </location>
</feature>
<feature type="domain" description="Lactate/malate dehydrogenase N-terminal" evidence="9">
    <location>
        <begin position="6"/>
        <end position="143"/>
    </location>
</feature>
<dbReference type="Gene3D" id="3.90.110.10">
    <property type="entry name" value="Lactate dehydrogenase/glycoside hydrolase, family 4, C-terminal"/>
    <property type="match status" value="1"/>
</dbReference>
<dbReference type="Proteomes" id="UP000187455">
    <property type="component" value="Unassembled WGS sequence"/>
</dbReference>
<dbReference type="PIRSF" id="PIRSF000102">
    <property type="entry name" value="Lac_mal_DH"/>
    <property type="match status" value="1"/>
</dbReference>
<dbReference type="PROSITE" id="PS00064">
    <property type="entry name" value="L_LDH"/>
    <property type="match status" value="1"/>
</dbReference>
<evidence type="ECO:0000256" key="4">
    <source>
        <dbReference type="ARBA" id="ARBA00023002"/>
    </source>
</evidence>
<dbReference type="PANTHER" id="PTHR43128">
    <property type="entry name" value="L-2-HYDROXYCARBOXYLATE DEHYDROGENASE (NAD(P)(+))"/>
    <property type="match status" value="1"/>
</dbReference>
<dbReference type="PRINTS" id="PR00086">
    <property type="entry name" value="LLDHDRGNASE"/>
</dbReference>
<evidence type="ECO:0000313" key="11">
    <source>
        <dbReference type="EMBL" id="OLY81012.1"/>
    </source>
</evidence>
<dbReference type="STRING" id="133383.A0A1R0GVU0"/>
<dbReference type="InterPro" id="IPR001557">
    <property type="entry name" value="L-lactate/malate_DH"/>
</dbReference>
<name>A0A1R0GVU0_9FUNG</name>
<dbReference type="UniPathway" id="UPA00554">
    <property type="reaction ID" value="UER00611"/>
</dbReference>
<dbReference type="InterPro" id="IPR015955">
    <property type="entry name" value="Lactate_DH/Glyco_Ohase_4_C"/>
</dbReference>
<feature type="binding site" evidence="7">
    <location>
        <begin position="119"/>
        <end position="121"/>
    </location>
    <ligand>
        <name>NAD(+)</name>
        <dbReference type="ChEBI" id="CHEBI:57540"/>
    </ligand>
</feature>
<reference evidence="11 12" key="1">
    <citation type="journal article" date="2016" name="Mol. Biol. Evol.">
        <title>Genome-Wide Survey of Gut Fungi (Harpellales) Reveals the First Horizontally Transferred Ubiquitin Gene from a Mosquito Host.</title>
        <authorList>
            <person name="Wang Y."/>
            <person name="White M.M."/>
            <person name="Kvist S."/>
            <person name="Moncalvo J.M."/>
        </authorList>
    </citation>
    <scope>NUCLEOTIDE SEQUENCE [LARGE SCALE GENOMIC DNA]</scope>
    <source>
        <strain evidence="11 12">ALG-7-W6</strain>
    </source>
</reference>
<feature type="binding site" evidence="7">
    <location>
        <position position="96"/>
    </location>
    <ligand>
        <name>NAD(+)</name>
        <dbReference type="ChEBI" id="CHEBI:57540"/>
    </ligand>
</feature>
<dbReference type="PANTHER" id="PTHR43128:SF16">
    <property type="entry name" value="L-LACTATE DEHYDROGENASE"/>
    <property type="match status" value="1"/>
</dbReference>
<dbReference type="SUPFAM" id="SSF56327">
    <property type="entry name" value="LDH C-terminal domain-like"/>
    <property type="match status" value="1"/>
</dbReference>
<comment type="pathway">
    <text evidence="1 8">Fermentation; pyruvate fermentation to lactate; (S)-lactate from pyruvate: step 1/1.</text>
</comment>
<evidence type="ECO:0000313" key="12">
    <source>
        <dbReference type="Proteomes" id="UP000187455"/>
    </source>
</evidence>
<accession>A0A1R0GVU0</accession>
<dbReference type="SUPFAM" id="SSF51735">
    <property type="entry name" value="NAD(P)-binding Rossmann-fold domains"/>
    <property type="match status" value="1"/>
</dbReference>
<dbReference type="EC" id="1.1.1.27" evidence="3 8"/>
<evidence type="ECO:0000256" key="5">
    <source>
        <dbReference type="ARBA" id="ARBA00023027"/>
    </source>
</evidence>
<organism evidence="11 12">
    <name type="scientific">Smittium mucronatum</name>
    <dbReference type="NCBI Taxonomy" id="133383"/>
    <lineage>
        <taxon>Eukaryota</taxon>
        <taxon>Fungi</taxon>
        <taxon>Fungi incertae sedis</taxon>
        <taxon>Zoopagomycota</taxon>
        <taxon>Kickxellomycotina</taxon>
        <taxon>Harpellomycetes</taxon>
        <taxon>Harpellales</taxon>
        <taxon>Legeriomycetaceae</taxon>
        <taxon>Smittium</taxon>
    </lineage>
</organism>
<comment type="similarity">
    <text evidence="2">Belongs to the LDH/MDH superfamily. LDH family.</text>
</comment>
<protein>
    <recommendedName>
        <fullName evidence="3 8">L-lactate dehydrogenase</fullName>
        <ecNumber evidence="3 8">1.1.1.27</ecNumber>
    </recommendedName>
</protein>
<dbReference type="OrthoDB" id="6270329at2759"/>
<feature type="binding site" evidence="7">
    <location>
        <begin position="11"/>
        <end position="17"/>
    </location>
    <ligand>
        <name>NAD(+)</name>
        <dbReference type="ChEBI" id="CHEBI:57540"/>
    </ligand>
</feature>
<dbReference type="Gene3D" id="3.40.50.720">
    <property type="entry name" value="NAD(P)-binding Rossmann-like Domain"/>
    <property type="match status" value="1"/>
</dbReference>
<dbReference type="GO" id="GO:0004459">
    <property type="term" value="F:L-lactate dehydrogenase (NAD+) activity"/>
    <property type="evidence" value="ECO:0007669"/>
    <property type="project" value="UniProtKB-EC"/>
</dbReference>
<evidence type="ECO:0000256" key="7">
    <source>
        <dbReference type="PIRSR" id="PIRSR000102-3"/>
    </source>
</evidence>
<dbReference type="InterPro" id="IPR036291">
    <property type="entry name" value="NAD(P)-bd_dom_sf"/>
</dbReference>
<evidence type="ECO:0000259" key="9">
    <source>
        <dbReference type="Pfam" id="PF00056"/>
    </source>
</evidence>
<dbReference type="AlphaFoldDB" id="A0A1R0GVU0"/>
<dbReference type="InterPro" id="IPR022383">
    <property type="entry name" value="Lactate/malate_DH_C"/>
</dbReference>
<gene>
    <name evidence="11" type="ORF">AYI68_g4886</name>
</gene>
<comment type="catalytic activity">
    <reaction evidence="8">
        <text>(S)-lactate + NAD(+) = pyruvate + NADH + H(+)</text>
        <dbReference type="Rhea" id="RHEA:23444"/>
        <dbReference type="ChEBI" id="CHEBI:15361"/>
        <dbReference type="ChEBI" id="CHEBI:15378"/>
        <dbReference type="ChEBI" id="CHEBI:16651"/>
        <dbReference type="ChEBI" id="CHEBI:57540"/>
        <dbReference type="ChEBI" id="CHEBI:57945"/>
        <dbReference type="EC" id="1.1.1.27"/>
    </reaction>
</comment>
<evidence type="ECO:0000256" key="2">
    <source>
        <dbReference type="ARBA" id="ARBA00006054"/>
    </source>
</evidence>
<dbReference type="InterPro" id="IPR001236">
    <property type="entry name" value="Lactate/malate_DH_N"/>
</dbReference>